<keyword evidence="1" id="KW-0147">Chitin-binding</keyword>
<dbReference type="EMBL" id="JAAGWQ010000192">
    <property type="protein sequence ID" value="KAF5660662.1"/>
    <property type="molecule type" value="Genomic_DNA"/>
</dbReference>
<dbReference type="OrthoDB" id="1046782at2759"/>
<dbReference type="PROSITE" id="PS51212">
    <property type="entry name" value="WSC"/>
    <property type="match status" value="2"/>
</dbReference>
<evidence type="ECO:0000259" key="4">
    <source>
        <dbReference type="PROSITE" id="PS51212"/>
    </source>
</evidence>
<dbReference type="InterPro" id="IPR052210">
    <property type="entry name" value="LysM1-like"/>
</dbReference>
<dbReference type="Gene3D" id="3.10.350.10">
    <property type="entry name" value="LysM domain"/>
    <property type="match status" value="3"/>
</dbReference>
<feature type="domain" description="LysM" evidence="5">
    <location>
        <begin position="490"/>
        <end position="538"/>
    </location>
</feature>
<dbReference type="InterPro" id="IPR036779">
    <property type="entry name" value="LysM_dom_sf"/>
</dbReference>
<organism evidence="6 7">
    <name type="scientific">Fusarium heterosporum</name>
    <dbReference type="NCBI Taxonomy" id="42747"/>
    <lineage>
        <taxon>Eukaryota</taxon>
        <taxon>Fungi</taxon>
        <taxon>Dikarya</taxon>
        <taxon>Ascomycota</taxon>
        <taxon>Pezizomycotina</taxon>
        <taxon>Sordariomycetes</taxon>
        <taxon>Hypocreomycetidae</taxon>
        <taxon>Hypocreales</taxon>
        <taxon>Nectriaceae</taxon>
        <taxon>Fusarium</taxon>
        <taxon>Fusarium heterosporum species complex</taxon>
    </lineage>
</organism>
<evidence type="ECO:0000256" key="2">
    <source>
        <dbReference type="ARBA" id="ARBA00023026"/>
    </source>
</evidence>
<dbReference type="PROSITE" id="PS51782">
    <property type="entry name" value="LYSM"/>
    <property type="match status" value="2"/>
</dbReference>
<name>A0A8H5WFH4_FUSHE</name>
<proteinExistence type="inferred from homology"/>
<dbReference type="CDD" id="cd00118">
    <property type="entry name" value="LysM"/>
    <property type="match status" value="1"/>
</dbReference>
<dbReference type="InterPro" id="IPR018392">
    <property type="entry name" value="LysM"/>
</dbReference>
<comment type="similarity">
    <text evidence="3">Belongs to the secreted LysM effector family.</text>
</comment>
<evidence type="ECO:0000256" key="3">
    <source>
        <dbReference type="ARBA" id="ARBA00044955"/>
    </source>
</evidence>
<feature type="domain" description="WSC" evidence="4">
    <location>
        <begin position="554"/>
        <end position="651"/>
    </location>
</feature>
<dbReference type="GO" id="GO:0008061">
    <property type="term" value="F:chitin binding"/>
    <property type="evidence" value="ECO:0007669"/>
    <property type="project" value="UniProtKB-KW"/>
</dbReference>
<evidence type="ECO:0000259" key="5">
    <source>
        <dbReference type="PROSITE" id="PS51782"/>
    </source>
</evidence>
<dbReference type="AlphaFoldDB" id="A0A8H5WFH4"/>
<feature type="domain" description="LysM" evidence="5">
    <location>
        <begin position="343"/>
        <end position="388"/>
    </location>
</feature>
<dbReference type="SMART" id="SM00257">
    <property type="entry name" value="LysM"/>
    <property type="match status" value="3"/>
</dbReference>
<dbReference type="Gene3D" id="2.160.20.10">
    <property type="entry name" value="Single-stranded right-handed beta-helix, Pectin lyase-like"/>
    <property type="match status" value="1"/>
</dbReference>
<dbReference type="SMART" id="SM00321">
    <property type="entry name" value="WSC"/>
    <property type="match status" value="2"/>
</dbReference>
<dbReference type="PANTHER" id="PTHR34997">
    <property type="entry name" value="AM15"/>
    <property type="match status" value="1"/>
</dbReference>
<keyword evidence="2" id="KW-0843">Virulence</keyword>
<comment type="caution">
    <text evidence="6">The sequence shown here is derived from an EMBL/GenBank/DDBJ whole genome shotgun (WGS) entry which is preliminary data.</text>
</comment>
<protein>
    <submittedName>
        <fullName evidence="6">Putative glucan 1,3-beta-glucosidase</fullName>
    </submittedName>
</protein>
<accession>A0A8H5WFH4</accession>
<dbReference type="PANTHER" id="PTHR34997:SF16">
    <property type="entry name" value="LYSM DOMAIN-CONTAINING PROTEIN"/>
    <property type="match status" value="1"/>
</dbReference>
<keyword evidence="7" id="KW-1185">Reference proteome</keyword>
<gene>
    <name evidence="6" type="ORF">FHETE_8825</name>
</gene>
<reference evidence="6 7" key="1">
    <citation type="submission" date="2020-05" db="EMBL/GenBank/DDBJ databases">
        <title>Identification and distribution of gene clusters putatively required for synthesis of sphingolipid metabolism inhibitors in phylogenetically diverse species of the filamentous fungus Fusarium.</title>
        <authorList>
            <person name="Kim H.-S."/>
            <person name="Busman M."/>
            <person name="Brown D.W."/>
            <person name="Divon H."/>
            <person name="Uhlig S."/>
            <person name="Proctor R.H."/>
        </authorList>
    </citation>
    <scope>NUCLEOTIDE SEQUENCE [LARGE SCALE GENOMIC DNA]</scope>
    <source>
        <strain evidence="6 7">NRRL 20693</strain>
    </source>
</reference>
<feature type="domain" description="WSC" evidence="4">
    <location>
        <begin position="657"/>
        <end position="756"/>
    </location>
</feature>
<evidence type="ECO:0000313" key="6">
    <source>
        <dbReference type="EMBL" id="KAF5660662.1"/>
    </source>
</evidence>
<dbReference type="InterPro" id="IPR002889">
    <property type="entry name" value="WSC_carb-bd"/>
</dbReference>
<dbReference type="Proteomes" id="UP000567885">
    <property type="component" value="Unassembled WGS sequence"/>
</dbReference>
<dbReference type="InterPro" id="IPR012334">
    <property type="entry name" value="Pectin_lyas_fold"/>
</dbReference>
<sequence>MGLIQTETPYFQSFPGSPAPFTPGAFPNHPEFHNCTNTSKTCAMAWALRIIDSSAVHVLSAGLYSFFNRYDQTCLDSGRHDCQDKIFYAEQSYDVWVQNLVTLGSVEMVSPLNGVPTLGKPNRNGFASSILAWLGGSQNVTGQRSFEGYRIHSKNTIDIEDFPEACQNALIGLVRCDNHTATWTGPSYHGILPREVDIKAVCDQGCSQAISDWRSAVDTYCGTSTWPNGASAGVMGSFISQGINETCQTDKKTGKYCNDIINKFTLSESIDKMPNSELCSDCYVGRLKMMQASPYSYYGRDTFYEDALKQVAKRCSLSNQPTTAQDSPFPPEPSEPAFCLSDVRYTSKVGDTCDSLALKYSVSSAAIFIGNPDILDCNDMVTGISICLPLQCKTYELEKDDTCMSVAAATGLDQGDIRPLNPWVHELCGNLRSATKTLGRVICITPPGGKFEHNVNNTNSDPAYPEYADKATSPPTGATLAEKTTEKCGRWYTVQKGDDCARVLVQHHISLPLFTQSNPSVSQDDCTADLIPGRTYCVGPTKEAFAVESKPIPPHSRFGCFAREADTTNRSVLTLDGIDHVKPMSIIACQSYCFQLGWTVWGIQNGDSCFCDNRLRMDSLMIDDSKCNMHCNGNTTNICGGKDAIEVFSSQEMLRVEYESLGCYVHDGTTRAIRGTTGGDTIDSEDEMSVDACASLCTLEKRADFFALWEGHLCTCGREMAPGAKNVSMEECNVECSGELGDECGGKARAEVYTNKRKNVVSSQG</sequence>
<dbReference type="Pfam" id="PF01822">
    <property type="entry name" value="WSC"/>
    <property type="match status" value="2"/>
</dbReference>
<evidence type="ECO:0000256" key="1">
    <source>
        <dbReference type="ARBA" id="ARBA00022669"/>
    </source>
</evidence>
<evidence type="ECO:0000313" key="7">
    <source>
        <dbReference type="Proteomes" id="UP000567885"/>
    </source>
</evidence>